<evidence type="ECO:0000256" key="1">
    <source>
        <dbReference type="ARBA" id="ARBA00022441"/>
    </source>
</evidence>
<dbReference type="InterPro" id="IPR015915">
    <property type="entry name" value="Kelch-typ_b-propeller"/>
</dbReference>
<gene>
    <name evidence="3" type="ORF">LSAA_8165</name>
</gene>
<sequence length="329" mass="37165">MKYFVLISTLLTTLSSALDVAIIVGGRLKNTTITDKVEIFAPNCRKSAVELPSFPRQLENIQVGFVPNKEVNGGGILLACGGGRDDYASRECFRYFPRARVWIFHSQLNVGRHNADSVVVDGNFIIVGGNDENSNGHSTMEILIKKEWLLNPDKMPKGGRRSHCVSNANQGFIVAGGISNLNYELRSVYFYNISSNIWERLEDMKYQREYHSCIGIESKGNYRYFLAGGASCCVRDNSLEVFDLEKKTWTFEDAGKFVLGRDGGQLLQLNANIYALGGRLHHDSVEMYDPELNTRWKYMDDLHLLYGRRFAGVAKVPMEFFQGDIRCEI</sequence>
<dbReference type="Gene3D" id="2.120.10.80">
    <property type="entry name" value="Kelch-type beta propeller"/>
    <property type="match status" value="1"/>
</dbReference>
<keyword evidence="2" id="KW-0677">Repeat</keyword>
<dbReference type="AlphaFoldDB" id="A0A7R8H6T1"/>
<evidence type="ECO:0000313" key="4">
    <source>
        <dbReference type="Proteomes" id="UP000675881"/>
    </source>
</evidence>
<dbReference type="EMBL" id="HG994582">
    <property type="protein sequence ID" value="CAF2903020.1"/>
    <property type="molecule type" value="Genomic_DNA"/>
</dbReference>
<keyword evidence="1" id="KW-0880">Kelch repeat</keyword>
<evidence type="ECO:0000256" key="2">
    <source>
        <dbReference type="ARBA" id="ARBA00022737"/>
    </source>
</evidence>
<proteinExistence type="predicted"/>
<accession>A0A7R8H6T1</accession>
<dbReference type="Proteomes" id="UP000675881">
    <property type="component" value="Chromosome 3"/>
</dbReference>
<evidence type="ECO:0000313" key="3">
    <source>
        <dbReference type="EMBL" id="CAF2903020.1"/>
    </source>
</evidence>
<reference evidence="3" key="1">
    <citation type="submission" date="2021-02" db="EMBL/GenBank/DDBJ databases">
        <authorList>
            <person name="Bekaert M."/>
        </authorList>
    </citation>
    <scope>NUCLEOTIDE SEQUENCE</scope>
    <source>
        <strain evidence="3">IoA-00</strain>
    </source>
</reference>
<protein>
    <submittedName>
        <fullName evidence="3">KLHL18</fullName>
    </submittedName>
</protein>
<dbReference type="PANTHER" id="PTHR46344:SF27">
    <property type="entry name" value="KELCH REPEAT SUPERFAMILY PROTEIN"/>
    <property type="match status" value="1"/>
</dbReference>
<keyword evidence="4" id="KW-1185">Reference proteome</keyword>
<dbReference type="InterPro" id="IPR006652">
    <property type="entry name" value="Kelch_1"/>
</dbReference>
<name>A0A7R8H6T1_LEPSM</name>
<dbReference type="SMART" id="SM00612">
    <property type="entry name" value="Kelch"/>
    <property type="match status" value="3"/>
</dbReference>
<organism evidence="3 4">
    <name type="scientific">Lepeophtheirus salmonis</name>
    <name type="common">Salmon louse</name>
    <name type="synonym">Caligus salmonis</name>
    <dbReference type="NCBI Taxonomy" id="72036"/>
    <lineage>
        <taxon>Eukaryota</taxon>
        <taxon>Metazoa</taxon>
        <taxon>Ecdysozoa</taxon>
        <taxon>Arthropoda</taxon>
        <taxon>Crustacea</taxon>
        <taxon>Multicrustacea</taxon>
        <taxon>Hexanauplia</taxon>
        <taxon>Copepoda</taxon>
        <taxon>Siphonostomatoida</taxon>
        <taxon>Caligidae</taxon>
        <taxon>Lepeophtheirus</taxon>
    </lineage>
</organism>
<dbReference type="SUPFAM" id="SSF117281">
    <property type="entry name" value="Kelch motif"/>
    <property type="match status" value="1"/>
</dbReference>
<dbReference type="PANTHER" id="PTHR46344">
    <property type="entry name" value="OS02G0202900 PROTEIN"/>
    <property type="match status" value="1"/>
</dbReference>